<dbReference type="Proteomes" id="UP000189705">
    <property type="component" value="Unplaced"/>
</dbReference>
<evidence type="ECO:0000256" key="2">
    <source>
        <dbReference type="ARBA" id="ARBA00022448"/>
    </source>
</evidence>
<dbReference type="GO" id="GO:0072562">
    <property type="term" value="C:blood microparticle"/>
    <property type="evidence" value="ECO:0007669"/>
    <property type="project" value="TreeGrafter"/>
</dbReference>
<dbReference type="Gene3D" id="1.10.490.10">
    <property type="entry name" value="Globins"/>
    <property type="match status" value="1"/>
</dbReference>
<keyword evidence="4 7" id="KW-0561">Oxygen transport</keyword>
<gene>
    <name evidence="10" type="primary">LOC102372937</name>
</gene>
<keyword evidence="6" id="KW-0408">Iron</keyword>
<dbReference type="GO" id="GO:0005344">
    <property type="term" value="F:oxygen carrier activity"/>
    <property type="evidence" value="ECO:0007669"/>
    <property type="project" value="UniProtKB-KW"/>
</dbReference>
<dbReference type="InterPro" id="IPR002337">
    <property type="entry name" value="Hemoglobin_b"/>
</dbReference>
<dbReference type="RefSeq" id="XP_006037993.1">
    <property type="nucleotide sequence ID" value="XM_006037931.2"/>
</dbReference>
<evidence type="ECO:0000313" key="10">
    <source>
        <dbReference type="RefSeq" id="XP_006037993.1"/>
    </source>
</evidence>
<dbReference type="Pfam" id="PF00042">
    <property type="entry name" value="Globin"/>
    <property type="match status" value="1"/>
</dbReference>
<keyword evidence="9" id="KW-1185">Reference proteome</keyword>
<feature type="domain" description="Globin" evidence="8">
    <location>
        <begin position="3"/>
        <end position="147"/>
    </location>
</feature>
<keyword evidence="2 7" id="KW-0813">Transport</keyword>
<accession>A0A1U7SAZ0</accession>
<name>A0A1U7SAZ0_ALLSI</name>
<evidence type="ECO:0000313" key="9">
    <source>
        <dbReference type="Proteomes" id="UP000189705"/>
    </source>
</evidence>
<dbReference type="InterPro" id="IPR012292">
    <property type="entry name" value="Globin/Proto"/>
</dbReference>
<dbReference type="PANTHER" id="PTHR11442:SF7">
    <property type="entry name" value="HEMOGLOBIN SUBUNIT EPSILON"/>
    <property type="match status" value="1"/>
</dbReference>
<dbReference type="GO" id="GO:0004601">
    <property type="term" value="F:peroxidase activity"/>
    <property type="evidence" value="ECO:0007669"/>
    <property type="project" value="TreeGrafter"/>
</dbReference>
<proteinExistence type="inferred from homology"/>
<dbReference type="GO" id="GO:0031720">
    <property type="term" value="F:haptoglobin binding"/>
    <property type="evidence" value="ECO:0007669"/>
    <property type="project" value="TreeGrafter"/>
</dbReference>
<dbReference type="STRING" id="38654.A0A1U7SAZ0"/>
<dbReference type="PRINTS" id="PR00814">
    <property type="entry name" value="BETAHAEM"/>
</dbReference>
<dbReference type="SUPFAM" id="SSF46458">
    <property type="entry name" value="Globin-like"/>
    <property type="match status" value="1"/>
</dbReference>
<dbReference type="GO" id="GO:0031838">
    <property type="term" value="C:haptoglobin-hemoglobin complex"/>
    <property type="evidence" value="ECO:0007669"/>
    <property type="project" value="TreeGrafter"/>
</dbReference>
<dbReference type="eggNOG" id="KOG3378">
    <property type="taxonomic scope" value="Eukaryota"/>
</dbReference>
<evidence type="ECO:0000256" key="3">
    <source>
        <dbReference type="ARBA" id="ARBA00022617"/>
    </source>
</evidence>
<dbReference type="FunFam" id="1.10.490.10:FF:000001">
    <property type="entry name" value="Hemoglobin subunit beta"/>
    <property type="match status" value="1"/>
</dbReference>
<dbReference type="GO" id="GO:0042744">
    <property type="term" value="P:hydrogen peroxide catabolic process"/>
    <property type="evidence" value="ECO:0007669"/>
    <property type="project" value="TreeGrafter"/>
</dbReference>
<dbReference type="OrthoDB" id="9886081at2759"/>
<keyword evidence="5" id="KW-0479">Metal-binding</keyword>
<protein>
    <submittedName>
        <fullName evidence="10">Hemoglobin subunit beta-like</fullName>
    </submittedName>
</protein>
<dbReference type="GO" id="GO:0005833">
    <property type="term" value="C:hemoglobin complex"/>
    <property type="evidence" value="ECO:0007669"/>
    <property type="project" value="InterPro"/>
</dbReference>
<dbReference type="PROSITE" id="PS01033">
    <property type="entry name" value="GLOBIN"/>
    <property type="match status" value="1"/>
</dbReference>
<evidence type="ECO:0000256" key="7">
    <source>
        <dbReference type="RuleBase" id="RU000356"/>
    </source>
</evidence>
<reference evidence="10" key="1">
    <citation type="submission" date="2025-08" db="UniProtKB">
        <authorList>
            <consortium name="RefSeq"/>
        </authorList>
    </citation>
    <scope>IDENTIFICATION</scope>
</reference>
<comment type="similarity">
    <text evidence="1 7">Belongs to the globin family.</text>
</comment>
<dbReference type="GeneID" id="102372937"/>
<dbReference type="GO" id="GO:0019825">
    <property type="term" value="F:oxygen binding"/>
    <property type="evidence" value="ECO:0007669"/>
    <property type="project" value="InterPro"/>
</dbReference>
<evidence type="ECO:0000256" key="6">
    <source>
        <dbReference type="ARBA" id="ARBA00023004"/>
    </source>
</evidence>
<dbReference type="InParanoid" id="A0A1U7SAZ0"/>
<evidence type="ECO:0000259" key="8">
    <source>
        <dbReference type="PROSITE" id="PS01033"/>
    </source>
</evidence>
<dbReference type="InterPro" id="IPR000971">
    <property type="entry name" value="Globin"/>
</dbReference>
<dbReference type="CDD" id="cd08925">
    <property type="entry name" value="Hb-beta-like"/>
    <property type="match status" value="1"/>
</dbReference>
<dbReference type="GO" id="GO:0046872">
    <property type="term" value="F:metal ion binding"/>
    <property type="evidence" value="ECO:0007669"/>
    <property type="project" value="UniProtKB-KW"/>
</dbReference>
<sequence length="147" mass="16710">MASFNAHEKKLIVELWAKVDVAQCGADALSRMLIVYPWKRRYFEHFGKMCNAHDILHNSKVQEHGKKVLASFGEAVKHLDNIKGHFANLSKLHCEKFHVDPENFKLLGDIIIIVLAAHHPDDFSMECHAAFQKLVRQVAAALAAEYH</sequence>
<dbReference type="GO" id="GO:0043177">
    <property type="term" value="F:organic acid binding"/>
    <property type="evidence" value="ECO:0007669"/>
    <property type="project" value="TreeGrafter"/>
</dbReference>
<evidence type="ECO:0000256" key="1">
    <source>
        <dbReference type="ARBA" id="ARBA00008705"/>
    </source>
</evidence>
<organism evidence="9 10">
    <name type="scientific">Alligator sinensis</name>
    <name type="common">Chinese alligator</name>
    <dbReference type="NCBI Taxonomy" id="38654"/>
    <lineage>
        <taxon>Eukaryota</taxon>
        <taxon>Metazoa</taxon>
        <taxon>Chordata</taxon>
        <taxon>Craniata</taxon>
        <taxon>Vertebrata</taxon>
        <taxon>Euteleostomi</taxon>
        <taxon>Archelosauria</taxon>
        <taxon>Archosauria</taxon>
        <taxon>Crocodylia</taxon>
        <taxon>Alligatoridae</taxon>
        <taxon>Alligatorinae</taxon>
        <taxon>Alligator</taxon>
    </lineage>
</organism>
<dbReference type="GO" id="GO:0020037">
    <property type="term" value="F:heme binding"/>
    <property type="evidence" value="ECO:0007669"/>
    <property type="project" value="InterPro"/>
</dbReference>
<evidence type="ECO:0000256" key="5">
    <source>
        <dbReference type="ARBA" id="ARBA00022723"/>
    </source>
</evidence>
<keyword evidence="3 7" id="KW-0349">Heme</keyword>
<evidence type="ECO:0000256" key="4">
    <source>
        <dbReference type="ARBA" id="ARBA00022621"/>
    </source>
</evidence>
<dbReference type="PANTHER" id="PTHR11442">
    <property type="entry name" value="HEMOGLOBIN FAMILY MEMBER"/>
    <property type="match status" value="1"/>
</dbReference>
<dbReference type="InterPro" id="IPR009050">
    <property type="entry name" value="Globin-like_sf"/>
</dbReference>
<dbReference type="AlphaFoldDB" id="A0A1U7SAZ0"/>
<dbReference type="InterPro" id="IPR050056">
    <property type="entry name" value="Hemoglobin_oxygen_transport"/>
</dbReference>
<dbReference type="KEGG" id="asn:102372937"/>